<comment type="subcellular location">
    <subcellularLocation>
        <location evidence="1">Chromosome</location>
    </subcellularLocation>
</comment>
<protein>
    <submittedName>
        <fullName evidence="5">Uncharacterized protein</fullName>
    </submittedName>
</protein>
<dbReference type="PRINTS" id="PR00622">
    <property type="entry name" value="HISTONEH3"/>
</dbReference>
<reference evidence="5 6" key="1">
    <citation type="journal article" date="2019" name="Nat. Ecol. Evol.">
        <title>Megaphylogeny resolves global patterns of mushroom evolution.</title>
        <authorList>
            <person name="Varga T."/>
            <person name="Krizsan K."/>
            <person name="Foldi C."/>
            <person name="Dima B."/>
            <person name="Sanchez-Garcia M."/>
            <person name="Sanchez-Ramirez S."/>
            <person name="Szollosi G.J."/>
            <person name="Szarkandi J.G."/>
            <person name="Papp V."/>
            <person name="Albert L."/>
            <person name="Andreopoulos W."/>
            <person name="Angelini C."/>
            <person name="Antonin V."/>
            <person name="Barry K.W."/>
            <person name="Bougher N.L."/>
            <person name="Buchanan P."/>
            <person name="Buyck B."/>
            <person name="Bense V."/>
            <person name="Catcheside P."/>
            <person name="Chovatia M."/>
            <person name="Cooper J."/>
            <person name="Damon W."/>
            <person name="Desjardin D."/>
            <person name="Finy P."/>
            <person name="Geml J."/>
            <person name="Haridas S."/>
            <person name="Hughes K."/>
            <person name="Justo A."/>
            <person name="Karasinski D."/>
            <person name="Kautmanova I."/>
            <person name="Kiss B."/>
            <person name="Kocsube S."/>
            <person name="Kotiranta H."/>
            <person name="LaButti K.M."/>
            <person name="Lechner B.E."/>
            <person name="Liimatainen K."/>
            <person name="Lipzen A."/>
            <person name="Lukacs Z."/>
            <person name="Mihaltcheva S."/>
            <person name="Morgado L.N."/>
            <person name="Niskanen T."/>
            <person name="Noordeloos M.E."/>
            <person name="Ohm R.A."/>
            <person name="Ortiz-Santana B."/>
            <person name="Ovrebo C."/>
            <person name="Racz N."/>
            <person name="Riley R."/>
            <person name="Savchenko A."/>
            <person name="Shiryaev A."/>
            <person name="Soop K."/>
            <person name="Spirin V."/>
            <person name="Szebenyi C."/>
            <person name="Tomsovsky M."/>
            <person name="Tulloss R.E."/>
            <person name="Uehling J."/>
            <person name="Grigoriev I.V."/>
            <person name="Vagvolgyi C."/>
            <person name="Papp T."/>
            <person name="Martin F.M."/>
            <person name="Miettinen O."/>
            <person name="Hibbett D.S."/>
            <person name="Nagy L.G."/>
        </authorList>
    </citation>
    <scope>NUCLEOTIDE SEQUENCE [LARGE SCALE GENOMIC DNA]</scope>
    <source>
        <strain evidence="5 6">CBS 309.79</strain>
    </source>
</reference>
<keyword evidence="3" id="KW-0544">Nucleosome core</keyword>
<dbReference type="PANTHER" id="PTHR33099:SF7">
    <property type="entry name" value="MYND-TYPE DOMAIN-CONTAINING PROTEIN"/>
    <property type="match status" value="1"/>
</dbReference>
<evidence type="ECO:0000313" key="5">
    <source>
        <dbReference type="EMBL" id="TFL04381.1"/>
    </source>
</evidence>
<keyword evidence="6" id="KW-1185">Reference proteome</keyword>
<gene>
    <name evidence="5" type="ORF">BDV98DRAFT_590194</name>
</gene>
<name>A0A5C3QV57_9AGAR</name>
<dbReference type="GO" id="GO:0003677">
    <property type="term" value="F:DNA binding"/>
    <property type="evidence" value="ECO:0007669"/>
    <property type="project" value="InterPro"/>
</dbReference>
<evidence type="ECO:0000256" key="1">
    <source>
        <dbReference type="ARBA" id="ARBA00004286"/>
    </source>
</evidence>
<evidence type="ECO:0000256" key="3">
    <source>
        <dbReference type="ARBA" id="ARBA00023269"/>
    </source>
</evidence>
<feature type="compositionally biased region" description="Low complexity" evidence="4">
    <location>
        <begin position="19"/>
        <end position="39"/>
    </location>
</feature>
<proteinExistence type="predicted"/>
<sequence>MVRTKQTARESTGRRAPRKQLAARASKAARKMAPNSQSARDSESDAESDSSQFDEEDSEVEASGIRSDLEAALNDKSINFKSAFSFAKAFTSAPNPALKLADLGVIGLPLSTRDAELIKTRAVQALFGWVEFVNPAWKTFMQTVVTEVCKELGVKQAASKTTMSPGSPISLPSFLSLVDTEKADGMFATLIVVLPSPFTGGAAHISHNHQSKK</sequence>
<keyword evidence="2" id="KW-0158">Chromosome</keyword>
<dbReference type="InterPro" id="IPR000164">
    <property type="entry name" value="Histone_H3/CENP-A"/>
</dbReference>
<evidence type="ECO:0000256" key="4">
    <source>
        <dbReference type="SAM" id="MobiDB-lite"/>
    </source>
</evidence>
<evidence type="ECO:0000256" key="2">
    <source>
        <dbReference type="ARBA" id="ARBA00022454"/>
    </source>
</evidence>
<keyword evidence="3" id="KW-0238">DNA-binding</keyword>
<dbReference type="Proteomes" id="UP000305067">
    <property type="component" value="Unassembled WGS sequence"/>
</dbReference>
<dbReference type="OrthoDB" id="27483at2759"/>
<dbReference type="GO" id="GO:0000786">
    <property type="term" value="C:nucleosome"/>
    <property type="evidence" value="ECO:0007669"/>
    <property type="project" value="UniProtKB-KW"/>
</dbReference>
<dbReference type="GO" id="GO:0030527">
    <property type="term" value="F:structural constituent of chromatin"/>
    <property type="evidence" value="ECO:0007669"/>
    <property type="project" value="InterPro"/>
</dbReference>
<evidence type="ECO:0000313" key="6">
    <source>
        <dbReference type="Proteomes" id="UP000305067"/>
    </source>
</evidence>
<dbReference type="EMBL" id="ML178818">
    <property type="protein sequence ID" value="TFL04381.1"/>
    <property type="molecule type" value="Genomic_DNA"/>
</dbReference>
<dbReference type="AlphaFoldDB" id="A0A5C3QV57"/>
<feature type="region of interest" description="Disordered" evidence="4">
    <location>
        <begin position="1"/>
        <end position="61"/>
    </location>
</feature>
<organism evidence="5 6">
    <name type="scientific">Pterulicium gracile</name>
    <dbReference type="NCBI Taxonomy" id="1884261"/>
    <lineage>
        <taxon>Eukaryota</taxon>
        <taxon>Fungi</taxon>
        <taxon>Dikarya</taxon>
        <taxon>Basidiomycota</taxon>
        <taxon>Agaricomycotina</taxon>
        <taxon>Agaricomycetes</taxon>
        <taxon>Agaricomycetidae</taxon>
        <taxon>Agaricales</taxon>
        <taxon>Pleurotineae</taxon>
        <taxon>Pterulaceae</taxon>
        <taxon>Pterulicium</taxon>
    </lineage>
</organism>
<dbReference type="PANTHER" id="PTHR33099">
    <property type="entry name" value="FE2OG DIOXYGENASE DOMAIN-CONTAINING PROTEIN"/>
    <property type="match status" value="1"/>
</dbReference>
<accession>A0A5C3QV57</accession>
<feature type="compositionally biased region" description="Acidic residues" evidence="4">
    <location>
        <begin position="44"/>
        <end position="60"/>
    </location>
</feature>